<dbReference type="AlphaFoldDB" id="A0A0L0FVX4"/>
<dbReference type="InterPro" id="IPR051547">
    <property type="entry name" value="TDP2-like"/>
</dbReference>
<sequence>MESGTNCAIDSSDEGTKDNIVHLTVKATTNYHASISKRPGTASIEVEYWDTDIRDSTKQSLAVSPNSASMEKQRDHGSDTELATNQATMDNNKEVAQSYAGTHELIWARTLTTPVPCNAYSFKDDKHFKLVKECLNAGEKLDAALLQELTKPSLDALETALKKTNYRFLLDPKLVTTYLKIQGGCFNAIVINTATLKVREQSKCLYKFPGSCMGRHVLAVDITTPTGSVAILMTSHLESLAKNSGERVKQMDWVFNHMDTLSIPSIFGGDTNIRVKEVK</sequence>
<name>A0A0L0FVX4_9EUKA</name>
<feature type="compositionally biased region" description="Polar residues" evidence="11">
    <location>
        <begin position="58"/>
        <end position="70"/>
    </location>
</feature>
<dbReference type="GO" id="GO:0003697">
    <property type="term" value="F:single-stranded DNA binding"/>
    <property type="evidence" value="ECO:0007669"/>
    <property type="project" value="TreeGrafter"/>
</dbReference>
<comment type="cofactor">
    <cofactor evidence="2">
        <name>Mg(2+)</name>
        <dbReference type="ChEBI" id="CHEBI:18420"/>
    </cofactor>
</comment>
<evidence type="ECO:0000256" key="9">
    <source>
        <dbReference type="ARBA" id="ARBA00023204"/>
    </source>
</evidence>
<dbReference type="GO" id="GO:0046872">
    <property type="term" value="F:metal ion binding"/>
    <property type="evidence" value="ECO:0007669"/>
    <property type="project" value="UniProtKB-KW"/>
</dbReference>
<evidence type="ECO:0000256" key="7">
    <source>
        <dbReference type="ARBA" id="ARBA00022801"/>
    </source>
</evidence>
<dbReference type="eggNOG" id="KOG2756">
    <property type="taxonomic scope" value="Eukaryota"/>
</dbReference>
<evidence type="ECO:0000256" key="10">
    <source>
        <dbReference type="ARBA" id="ARBA00023242"/>
    </source>
</evidence>
<evidence type="ECO:0000256" key="11">
    <source>
        <dbReference type="SAM" id="MobiDB-lite"/>
    </source>
</evidence>
<reference evidence="12 13" key="1">
    <citation type="submission" date="2011-02" db="EMBL/GenBank/DDBJ databases">
        <title>The Genome Sequence of Sphaeroforma arctica JP610.</title>
        <authorList>
            <consortium name="The Broad Institute Genome Sequencing Platform"/>
            <person name="Russ C."/>
            <person name="Cuomo C."/>
            <person name="Young S.K."/>
            <person name="Zeng Q."/>
            <person name="Gargeya S."/>
            <person name="Alvarado L."/>
            <person name="Berlin A."/>
            <person name="Chapman S.B."/>
            <person name="Chen Z."/>
            <person name="Freedman E."/>
            <person name="Gellesch M."/>
            <person name="Goldberg J."/>
            <person name="Griggs A."/>
            <person name="Gujja S."/>
            <person name="Heilman E."/>
            <person name="Heiman D."/>
            <person name="Howarth C."/>
            <person name="Mehta T."/>
            <person name="Neiman D."/>
            <person name="Pearson M."/>
            <person name="Roberts A."/>
            <person name="Saif S."/>
            <person name="Shea T."/>
            <person name="Shenoy N."/>
            <person name="Sisk P."/>
            <person name="Stolte C."/>
            <person name="Sykes S."/>
            <person name="White J."/>
            <person name="Yandava C."/>
            <person name="Burger G."/>
            <person name="Gray M.W."/>
            <person name="Holland P.W.H."/>
            <person name="King N."/>
            <person name="Lang F.B.F."/>
            <person name="Roger A.J."/>
            <person name="Ruiz-Trillo I."/>
            <person name="Haas B."/>
            <person name="Nusbaum C."/>
            <person name="Birren B."/>
        </authorList>
    </citation>
    <scope>NUCLEOTIDE SEQUENCE [LARGE SCALE GENOMIC DNA]</scope>
    <source>
        <strain evidence="12 13">JP610</strain>
    </source>
</reference>
<evidence type="ECO:0000313" key="12">
    <source>
        <dbReference type="EMBL" id="KNC80711.1"/>
    </source>
</evidence>
<keyword evidence="9" id="KW-0234">DNA repair</keyword>
<dbReference type="GO" id="GO:0005634">
    <property type="term" value="C:nucleus"/>
    <property type="evidence" value="ECO:0007669"/>
    <property type="project" value="UniProtKB-SubCell"/>
</dbReference>
<dbReference type="GO" id="GO:0005737">
    <property type="term" value="C:cytoplasm"/>
    <property type="evidence" value="ECO:0007669"/>
    <property type="project" value="TreeGrafter"/>
</dbReference>
<comment type="cofactor">
    <cofactor evidence="1">
        <name>Mn(2+)</name>
        <dbReference type="ChEBI" id="CHEBI:29035"/>
    </cofactor>
</comment>
<keyword evidence="5" id="KW-0479">Metal-binding</keyword>
<keyword evidence="4" id="KW-0540">Nuclease</keyword>
<dbReference type="GeneID" id="25907436"/>
<organism evidence="12 13">
    <name type="scientific">Sphaeroforma arctica JP610</name>
    <dbReference type="NCBI Taxonomy" id="667725"/>
    <lineage>
        <taxon>Eukaryota</taxon>
        <taxon>Ichthyosporea</taxon>
        <taxon>Ichthyophonida</taxon>
        <taxon>Sphaeroforma</taxon>
    </lineage>
</organism>
<evidence type="ECO:0000256" key="8">
    <source>
        <dbReference type="ARBA" id="ARBA00022842"/>
    </source>
</evidence>
<protein>
    <recommendedName>
        <fullName evidence="14">Endonuclease/exonuclease/phosphatase domain-containing protein</fullName>
    </recommendedName>
</protein>
<dbReference type="GO" id="GO:0004518">
    <property type="term" value="F:nuclease activity"/>
    <property type="evidence" value="ECO:0007669"/>
    <property type="project" value="UniProtKB-KW"/>
</dbReference>
<evidence type="ECO:0000256" key="2">
    <source>
        <dbReference type="ARBA" id="ARBA00001946"/>
    </source>
</evidence>
<keyword evidence="13" id="KW-1185">Reference proteome</keyword>
<evidence type="ECO:0000256" key="6">
    <source>
        <dbReference type="ARBA" id="ARBA00022763"/>
    </source>
</evidence>
<keyword evidence="6" id="KW-0227">DNA damage</keyword>
<dbReference type="STRING" id="667725.A0A0L0FVX4"/>
<dbReference type="Proteomes" id="UP000054560">
    <property type="component" value="Unassembled WGS sequence"/>
</dbReference>
<comment type="subcellular location">
    <subcellularLocation>
        <location evidence="3">Nucleus</location>
    </subcellularLocation>
</comment>
<keyword evidence="7" id="KW-0378">Hydrolase</keyword>
<dbReference type="RefSeq" id="XP_014154613.1">
    <property type="nucleotide sequence ID" value="XM_014299138.1"/>
</dbReference>
<proteinExistence type="predicted"/>
<dbReference type="PANTHER" id="PTHR15822:SF4">
    <property type="entry name" value="TYROSYL-DNA PHOSPHODIESTERASE 2"/>
    <property type="match status" value="1"/>
</dbReference>
<dbReference type="GO" id="GO:0070260">
    <property type="term" value="F:5'-tyrosyl-DNA phosphodiesterase activity"/>
    <property type="evidence" value="ECO:0007669"/>
    <property type="project" value="TreeGrafter"/>
</dbReference>
<accession>A0A0L0FVX4</accession>
<dbReference type="GO" id="GO:0006302">
    <property type="term" value="P:double-strand break repair"/>
    <property type="evidence" value="ECO:0007669"/>
    <property type="project" value="TreeGrafter"/>
</dbReference>
<evidence type="ECO:0000256" key="3">
    <source>
        <dbReference type="ARBA" id="ARBA00004123"/>
    </source>
</evidence>
<dbReference type="InterPro" id="IPR036691">
    <property type="entry name" value="Endo/exonu/phosph_ase_sf"/>
</dbReference>
<dbReference type="EMBL" id="KQ242117">
    <property type="protein sequence ID" value="KNC80711.1"/>
    <property type="molecule type" value="Genomic_DNA"/>
</dbReference>
<evidence type="ECO:0000256" key="4">
    <source>
        <dbReference type="ARBA" id="ARBA00022722"/>
    </source>
</evidence>
<evidence type="ECO:0008006" key="14">
    <source>
        <dbReference type="Google" id="ProtNLM"/>
    </source>
</evidence>
<feature type="region of interest" description="Disordered" evidence="11">
    <location>
        <begin position="57"/>
        <end position="80"/>
    </location>
</feature>
<dbReference type="Gene3D" id="3.60.10.10">
    <property type="entry name" value="Endonuclease/exonuclease/phosphatase"/>
    <property type="match status" value="1"/>
</dbReference>
<dbReference type="SUPFAM" id="SSF56219">
    <property type="entry name" value="DNase I-like"/>
    <property type="match status" value="1"/>
</dbReference>
<dbReference type="PANTHER" id="PTHR15822">
    <property type="entry name" value="TRAF AND TNF RECEPTOR-ASSOCIATED PROTEIN"/>
    <property type="match status" value="1"/>
</dbReference>
<evidence type="ECO:0000313" key="13">
    <source>
        <dbReference type="Proteomes" id="UP000054560"/>
    </source>
</evidence>
<gene>
    <name evidence="12" type="ORF">SARC_06932</name>
</gene>
<evidence type="ECO:0000256" key="5">
    <source>
        <dbReference type="ARBA" id="ARBA00022723"/>
    </source>
</evidence>
<dbReference type="OrthoDB" id="9975959at2759"/>
<keyword evidence="8" id="KW-0460">Magnesium</keyword>
<evidence type="ECO:0000256" key="1">
    <source>
        <dbReference type="ARBA" id="ARBA00001936"/>
    </source>
</evidence>
<keyword evidence="10" id="KW-0539">Nucleus</keyword>